<feature type="region of interest" description="Disordered" evidence="1">
    <location>
        <begin position="94"/>
        <end position="117"/>
    </location>
</feature>
<proteinExistence type="predicted"/>
<dbReference type="GeneID" id="2846172"/>
<reference evidence="2 3" key="1">
    <citation type="journal article" date="2004" name="Virus Genes">
        <title>The genome of phiAsp2, an actinoplanes infecting phage.</title>
        <authorList>
            <person name="Jarling M."/>
            <person name="Bartkowiak K."/>
            <person name="Pape H."/>
            <person name="Meinhardt F."/>
        </authorList>
    </citation>
    <scope>NUCLEOTIDE SEQUENCE</scope>
</reference>
<evidence type="ECO:0000256" key="1">
    <source>
        <dbReference type="SAM" id="MobiDB-lite"/>
    </source>
</evidence>
<dbReference type="KEGG" id="vg:2846172"/>
<evidence type="ECO:0000313" key="3">
    <source>
        <dbReference type="Proteomes" id="UP000001245"/>
    </source>
</evidence>
<gene>
    <name evidence="2" type="primary">pas23</name>
</gene>
<dbReference type="OrthoDB" id="27181at10239"/>
<dbReference type="EMBL" id="AY576796">
    <property type="protein sequence ID" value="AAT36771.1"/>
    <property type="molecule type" value="Genomic_DNA"/>
</dbReference>
<name>Q6J808_9CAUD</name>
<dbReference type="Proteomes" id="UP000001245">
    <property type="component" value="Segment"/>
</dbReference>
<evidence type="ECO:0000313" key="2">
    <source>
        <dbReference type="EMBL" id="AAT36771.1"/>
    </source>
</evidence>
<keyword evidence="3" id="KW-1185">Reference proteome</keyword>
<dbReference type="RefSeq" id="YP_024809.1">
    <property type="nucleotide sequence ID" value="NC_005885.1"/>
</dbReference>
<organism evidence="2 3">
    <name type="scientific">Actinoplanes phage phiAsp2</name>
    <dbReference type="NCBI Taxonomy" id="279303"/>
    <lineage>
        <taxon>Viruses</taxon>
        <taxon>Duplodnaviria</taxon>
        <taxon>Heunggongvirae</taxon>
        <taxon>Uroviricota</taxon>
        <taxon>Caudoviricetes</taxon>
        <taxon>Aspduovirus</taxon>
        <taxon>Aspduovirus Asp2</taxon>
    </lineage>
</organism>
<protein>
    <submittedName>
        <fullName evidence="2">Pas23</fullName>
    </submittedName>
</protein>
<sequence>MPLGTPVDPAFVLGTREHAERLTEGRHAGVQAALQWLAFSHLPEDLQRFSRPFYQTAAELLIEITVDSPELTTALNSLVEAKDWAVRAGIRAKHGRPGPVARPATVVNPPLFEEPGQ</sequence>
<accession>Q6J808</accession>